<dbReference type="PANTHER" id="PTHR24043:SF8">
    <property type="entry name" value="EGF-LIKE DOMAIN-CONTAINING PROTEIN"/>
    <property type="match status" value="1"/>
</dbReference>
<sequence>MCLLLDGPGVCIRDQMSKMTDTVQNETLFCCGRYKEVNDTCVDCPECSYMECPDNLCGDTCVEQCDCSKNAYCERLYCCVCKPGFYGFLCNKTCFTGFYGPGCRQKCTCKTQQTCDPVSGSCTSNSIECDIGYYGQGCRNKCICQSDQQCDQVTGNCSSNVNQPGNTSQKTEGFKFIVIAVILMAVVVILSACISLVIHFSRNRRVNYKTTDPIGHYGEMHPIDEISPEEFQTLQEPLYSMSSHANSLMHPLHSIERNGRRMTTNSTNASASFNPKRGCKIYKCMSLPNLSSKRISLEQDNEMKSLNTRSCNQLTQQTLYLTDSDYLNPYCSLLKSAVSGSDYLNPYTTLLTTTDEGNIYEN</sequence>
<keyword evidence="4" id="KW-1185">Reference proteome</keyword>
<reference evidence="3" key="1">
    <citation type="submission" date="2021-03" db="EMBL/GenBank/DDBJ databases">
        <authorList>
            <person name="Bekaert M."/>
        </authorList>
    </citation>
    <scope>NUCLEOTIDE SEQUENCE</scope>
</reference>
<dbReference type="EMBL" id="CAJPWZ010001319">
    <property type="protein sequence ID" value="CAG2212908.1"/>
    <property type="molecule type" value="Genomic_DNA"/>
</dbReference>
<evidence type="ECO:0000313" key="3">
    <source>
        <dbReference type="EMBL" id="CAG2212908.1"/>
    </source>
</evidence>
<keyword evidence="2" id="KW-0812">Transmembrane</keyword>
<feature type="transmembrane region" description="Helical" evidence="2">
    <location>
        <begin position="176"/>
        <end position="200"/>
    </location>
</feature>
<organism evidence="3 4">
    <name type="scientific">Mytilus edulis</name>
    <name type="common">Blue mussel</name>
    <dbReference type="NCBI Taxonomy" id="6550"/>
    <lineage>
        <taxon>Eukaryota</taxon>
        <taxon>Metazoa</taxon>
        <taxon>Spiralia</taxon>
        <taxon>Lophotrochozoa</taxon>
        <taxon>Mollusca</taxon>
        <taxon>Bivalvia</taxon>
        <taxon>Autobranchia</taxon>
        <taxon>Pteriomorphia</taxon>
        <taxon>Mytilida</taxon>
        <taxon>Mytiloidea</taxon>
        <taxon>Mytilidae</taxon>
        <taxon>Mytilinae</taxon>
        <taxon>Mytilus</taxon>
    </lineage>
</organism>
<name>A0A8S3S1R4_MYTED</name>
<dbReference type="OrthoDB" id="6137592at2759"/>
<keyword evidence="2" id="KW-0472">Membrane</keyword>
<dbReference type="Proteomes" id="UP000683360">
    <property type="component" value="Unassembled WGS sequence"/>
</dbReference>
<dbReference type="InterPro" id="IPR042635">
    <property type="entry name" value="MEGF10/SREC1/2-like"/>
</dbReference>
<dbReference type="GO" id="GO:0005044">
    <property type="term" value="F:scavenger receptor activity"/>
    <property type="evidence" value="ECO:0007669"/>
    <property type="project" value="InterPro"/>
</dbReference>
<dbReference type="Gene3D" id="2.170.300.10">
    <property type="entry name" value="Tie2 ligand-binding domain superfamily"/>
    <property type="match status" value="1"/>
</dbReference>
<accession>A0A8S3S1R4</accession>
<dbReference type="AlphaFoldDB" id="A0A8S3S1R4"/>
<protein>
    <submittedName>
        <fullName evidence="3">Uncharacterized protein</fullName>
    </submittedName>
</protein>
<dbReference type="PANTHER" id="PTHR24043">
    <property type="entry name" value="SCAVENGER RECEPTOR CLASS F"/>
    <property type="match status" value="1"/>
</dbReference>
<proteinExistence type="predicted"/>
<keyword evidence="1" id="KW-0245">EGF-like domain</keyword>
<evidence type="ECO:0000256" key="2">
    <source>
        <dbReference type="SAM" id="Phobius"/>
    </source>
</evidence>
<evidence type="ECO:0000313" key="4">
    <source>
        <dbReference type="Proteomes" id="UP000683360"/>
    </source>
</evidence>
<keyword evidence="2" id="KW-1133">Transmembrane helix</keyword>
<evidence type="ECO:0000256" key="1">
    <source>
        <dbReference type="ARBA" id="ARBA00022536"/>
    </source>
</evidence>
<comment type="caution">
    <text evidence="3">The sequence shown here is derived from an EMBL/GenBank/DDBJ whole genome shotgun (WGS) entry which is preliminary data.</text>
</comment>
<gene>
    <name evidence="3" type="ORF">MEDL_26880</name>
</gene>